<feature type="region of interest" description="Disordered" evidence="1">
    <location>
        <begin position="27"/>
        <end position="53"/>
    </location>
</feature>
<dbReference type="EMBL" id="JAAGXA010000013">
    <property type="protein sequence ID" value="NEN79947.1"/>
    <property type="molecule type" value="Genomic_DNA"/>
</dbReference>
<evidence type="ECO:0000313" key="2">
    <source>
        <dbReference type="EMBL" id="NEN79947.1"/>
    </source>
</evidence>
<dbReference type="RefSeq" id="WP_163773497.1">
    <property type="nucleotide sequence ID" value="NZ_JAAGXA010000013.1"/>
</dbReference>
<dbReference type="Proteomes" id="UP000468687">
    <property type="component" value="Unassembled WGS sequence"/>
</dbReference>
<protein>
    <submittedName>
        <fullName evidence="2">Uncharacterized protein</fullName>
    </submittedName>
</protein>
<name>A0A6P0HNY6_9ACTN</name>
<sequence>MSTTISTRAVWSASVASPAVVAVAALPIPDDPGGEGLGELERAARHPLVSDGA</sequence>
<reference evidence="2 3" key="1">
    <citation type="journal article" date="2014" name="Int. J. Syst. Evol. Microbiol.">
        <title>Nocardioides zeae sp. nov., isolated from the stem of Zea mays.</title>
        <authorList>
            <person name="Glaeser S.P."/>
            <person name="McInroy J.A."/>
            <person name="Busse H.J."/>
            <person name="Kampfer P."/>
        </authorList>
    </citation>
    <scope>NUCLEOTIDE SEQUENCE [LARGE SCALE GENOMIC DNA]</scope>
    <source>
        <strain evidence="2 3">JCM 30728</strain>
    </source>
</reference>
<evidence type="ECO:0000256" key="1">
    <source>
        <dbReference type="SAM" id="MobiDB-lite"/>
    </source>
</evidence>
<accession>A0A6P0HNY6</accession>
<gene>
    <name evidence="2" type="ORF">G3T38_16895</name>
</gene>
<organism evidence="2 3">
    <name type="scientific">Nocardioides zeae</name>
    <dbReference type="NCBI Taxonomy" id="1457234"/>
    <lineage>
        <taxon>Bacteria</taxon>
        <taxon>Bacillati</taxon>
        <taxon>Actinomycetota</taxon>
        <taxon>Actinomycetes</taxon>
        <taxon>Propionibacteriales</taxon>
        <taxon>Nocardioidaceae</taxon>
        <taxon>Nocardioides</taxon>
    </lineage>
</organism>
<comment type="caution">
    <text evidence="2">The sequence shown here is derived from an EMBL/GenBank/DDBJ whole genome shotgun (WGS) entry which is preliminary data.</text>
</comment>
<proteinExistence type="predicted"/>
<keyword evidence="3" id="KW-1185">Reference proteome</keyword>
<evidence type="ECO:0000313" key="3">
    <source>
        <dbReference type="Proteomes" id="UP000468687"/>
    </source>
</evidence>
<dbReference type="AlphaFoldDB" id="A0A6P0HNY6"/>